<evidence type="ECO:0000313" key="4">
    <source>
        <dbReference type="Proteomes" id="UP000264589"/>
    </source>
</evidence>
<evidence type="ECO:0000256" key="1">
    <source>
        <dbReference type="SAM" id="Phobius"/>
    </source>
</evidence>
<feature type="domain" description="TadE-like" evidence="2">
    <location>
        <begin position="20"/>
        <end position="58"/>
    </location>
</feature>
<accession>A0A371RH47</accession>
<reference evidence="3 4" key="1">
    <citation type="submission" date="2018-08" db="EMBL/GenBank/DDBJ databases">
        <title>Parvularcula sp. SM1705, isolated from surface water of the South Sea China.</title>
        <authorList>
            <person name="Sun L."/>
        </authorList>
    </citation>
    <scope>NUCLEOTIDE SEQUENCE [LARGE SCALE GENOMIC DNA]</scope>
    <source>
        <strain evidence="3 4">SM1705</strain>
    </source>
</reference>
<dbReference type="RefSeq" id="WP_116391385.1">
    <property type="nucleotide sequence ID" value="NZ_QUQO01000001.1"/>
</dbReference>
<sequence length="187" mass="21045">MHIADVMRGLHRRFRRDGRGTAATEFALILPVLITAYFGSISAFEGFQARKSVTKASTTVVDLITRSQVMNTTLRDNMYDVARALVGDAADEGTTVTMTSISNPVSESDPDARVIDWSYSNDFTTVIEEDDLEDMNLPVIPKGDSLIVARVYIEHTPRFDFGMFDKQQMSQLTFRRPRFVLRIPSTI</sequence>
<evidence type="ECO:0000313" key="3">
    <source>
        <dbReference type="EMBL" id="RFB04752.1"/>
    </source>
</evidence>
<keyword evidence="4" id="KW-1185">Reference proteome</keyword>
<dbReference type="InParanoid" id="A0A371RH47"/>
<dbReference type="EMBL" id="QUQO01000001">
    <property type="protein sequence ID" value="RFB04752.1"/>
    <property type="molecule type" value="Genomic_DNA"/>
</dbReference>
<gene>
    <name evidence="3" type="ORF">DX908_05335</name>
</gene>
<organism evidence="3 4">
    <name type="scientific">Parvularcula marina</name>
    <dbReference type="NCBI Taxonomy" id="2292771"/>
    <lineage>
        <taxon>Bacteria</taxon>
        <taxon>Pseudomonadati</taxon>
        <taxon>Pseudomonadota</taxon>
        <taxon>Alphaproteobacteria</taxon>
        <taxon>Parvularculales</taxon>
        <taxon>Parvularculaceae</taxon>
        <taxon>Parvularcula</taxon>
    </lineage>
</organism>
<feature type="transmembrane region" description="Helical" evidence="1">
    <location>
        <begin position="21"/>
        <end position="44"/>
    </location>
</feature>
<keyword evidence="1" id="KW-0812">Transmembrane</keyword>
<evidence type="ECO:0000259" key="2">
    <source>
        <dbReference type="Pfam" id="PF07811"/>
    </source>
</evidence>
<protein>
    <submittedName>
        <fullName evidence="3">Pilus assembly protein</fullName>
    </submittedName>
</protein>
<dbReference type="AlphaFoldDB" id="A0A371RH47"/>
<name>A0A371RH47_9PROT</name>
<proteinExistence type="predicted"/>
<comment type="caution">
    <text evidence="3">The sequence shown here is derived from an EMBL/GenBank/DDBJ whole genome shotgun (WGS) entry which is preliminary data.</text>
</comment>
<keyword evidence="1" id="KW-1133">Transmembrane helix</keyword>
<keyword evidence="1" id="KW-0472">Membrane</keyword>
<dbReference type="InterPro" id="IPR012495">
    <property type="entry name" value="TadE-like_dom"/>
</dbReference>
<dbReference type="OrthoDB" id="7876207at2"/>
<dbReference type="Pfam" id="PF07811">
    <property type="entry name" value="TadE"/>
    <property type="match status" value="1"/>
</dbReference>
<dbReference type="Proteomes" id="UP000264589">
    <property type="component" value="Unassembled WGS sequence"/>
</dbReference>